<name>W4SJD5_9XANT</name>
<evidence type="ECO:0000313" key="1">
    <source>
        <dbReference type="EMBL" id="GAE56621.1"/>
    </source>
</evidence>
<protein>
    <submittedName>
        <fullName evidence="1">Uncharacterized protein</fullName>
    </submittedName>
</protein>
<dbReference type="AlphaFoldDB" id="W4SJD5"/>
<dbReference type="EMBL" id="BAVC01000262">
    <property type="protein sequence ID" value="GAE56621.1"/>
    <property type="molecule type" value="Genomic_DNA"/>
</dbReference>
<gene>
    <name evidence="1" type="ORF">XPR_3256</name>
</gene>
<evidence type="ECO:0000313" key="2">
    <source>
        <dbReference type="Proteomes" id="UP000019084"/>
    </source>
</evidence>
<proteinExistence type="predicted"/>
<comment type="caution">
    <text evidence="1">The sequence shown here is derived from an EMBL/GenBank/DDBJ whole genome shotgun (WGS) entry which is preliminary data.</text>
</comment>
<accession>W4SJD5</accession>
<organism evidence="1 2">
    <name type="scientific">Xanthomonas arboricola pv. pruni MAFF 301420</name>
    <dbReference type="NCBI Taxonomy" id="1418095"/>
    <lineage>
        <taxon>Bacteria</taxon>
        <taxon>Pseudomonadati</taxon>
        <taxon>Pseudomonadota</taxon>
        <taxon>Gammaproteobacteria</taxon>
        <taxon>Lysobacterales</taxon>
        <taxon>Lysobacteraceae</taxon>
        <taxon>Xanthomonas</taxon>
    </lineage>
</organism>
<dbReference type="Proteomes" id="UP000019084">
    <property type="component" value="Unassembled WGS sequence"/>
</dbReference>
<reference evidence="1 2" key="1">
    <citation type="submission" date="2014-01" db="EMBL/GenBank/DDBJ databases">
        <title>Genome sequence and analysis of Xanthomonas arboricola pv. pruni.</title>
        <authorList>
            <person name="Fujikawa T."/>
            <person name="Nakazono-Nagaoka E."/>
        </authorList>
    </citation>
    <scope>NUCLEOTIDE SEQUENCE [LARGE SCALE GENOMIC DNA]</scope>
    <source>
        <strain evidence="2">MAFF 301420</strain>
    </source>
</reference>
<sequence>MPAMGARIETAAQVADDAGGAAQCTRQGMTDLVLRDIDPLLVDRIRRISVARGWTQHQTVMHLLEQGLFASEYEVTGGLQHPEVDALAEAIAALKALPAGNSP</sequence>